<reference evidence="4" key="1">
    <citation type="journal article" date="2019" name="Nat. Commun.">
        <title>The genome of broomcorn millet.</title>
        <authorList>
            <person name="Zou C."/>
            <person name="Miki D."/>
            <person name="Li D."/>
            <person name="Tang Q."/>
            <person name="Xiao L."/>
            <person name="Rajput S."/>
            <person name="Deng P."/>
            <person name="Jia W."/>
            <person name="Huang R."/>
            <person name="Zhang M."/>
            <person name="Sun Y."/>
            <person name="Hu J."/>
            <person name="Fu X."/>
            <person name="Schnable P.S."/>
            <person name="Li F."/>
            <person name="Zhang H."/>
            <person name="Feng B."/>
            <person name="Zhu X."/>
            <person name="Liu R."/>
            <person name="Schnable J.C."/>
            <person name="Zhu J.-K."/>
            <person name="Zhang H."/>
        </authorList>
    </citation>
    <scope>NUCLEOTIDE SEQUENCE [LARGE SCALE GENOMIC DNA]</scope>
</reference>
<dbReference type="Pfam" id="PF24758">
    <property type="entry name" value="LRR_At5g56370"/>
    <property type="match status" value="1"/>
</dbReference>
<keyword evidence="4" id="KW-1185">Reference proteome</keyword>
<evidence type="ECO:0000313" key="4">
    <source>
        <dbReference type="Proteomes" id="UP000275267"/>
    </source>
</evidence>
<dbReference type="Proteomes" id="UP000275267">
    <property type="component" value="Unassembled WGS sequence"/>
</dbReference>
<feature type="region of interest" description="Disordered" evidence="1">
    <location>
        <begin position="158"/>
        <end position="177"/>
    </location>
</feature>
<accession>A0A3L6RFN9</accession>
<dbReference type="STRING" id="4540.A0A3L6RFN9"/>
<sequence length="256" mass="27502">MDVSPPLLASHAAAAGPARRLSVSNRLEAPFLMAVHKETTRAKLTGETEEPDKPCFEALLHKIASESVKSRAPSVELLCFHPFGRAQSEDVCEESLQAILSHATSLESLKLKNITGVDKICLKSKSLTRLYGDFGDLKELIVEDDPNLEELVGIGLPSGKAKKKEEEEEAAAARMPRDGVAQGLEVEAVLAAEASWEQRDAAASMVGSLDMDLDSPQLLSKQGADGSISAPDSSALNKVAFYPFFYRCSHSAPLVL</sequence>
<evidence type="ECO:0000256" key="1">
    <source>
        <dbReference type="SAM" id="MobiDB-lite"/>
    </source>
</evidence>
<gene>
    <name evidence="3" type="ORF">C2845_PM06G22340</name>
</gene>
<dbReference type="OrthoDB" id="10607683at2759"/>
<organism evidence="3 4">
    <name type="scientific">Panicum miliaceum</name>
    <name type="common">Proso millet</name>
    <name type="synonym">Broomcorn millet</name>
    <dbReference type="NCBI Taxonomy" id="4540"/>
    <lineage>
        <taxon>Eukaryota</taxon>
        <taxon>Viridiplantae</taxon>
        <taxon>Streptophyta</taxon>
        <taxon>Embryophyta</taxon>
        <taxon>Tracheophyta</taxon>
        <taxon>Spermatophyta</taxon>
        <taxon>Magnoliopsida</taxon>
        <taxon>Liliopsida</taxon>
        <taxon>Poales</taxon>
        <taxon>Poaceae</taxon>
        <taxon>PACMAD clade</taxon>
        <taxon>Panicoideae</taxon>
        <taxon>Panicodae</taxon>
        <taxon>Paniceae</taxon>
        <taxon>Panicinae</taxon>
        <taxon>Panicum</taxon>
        <taxon>Panicum sect. Panicum</taxon>
    </lineage>
</organism>
<comment type="caution">
    <text evidence="3">The sequence shown here is derived from an EMBL/GenBank/DDBJ whole genome shotgun (WGS) entry which is preliminary data.</text>
</comment>
<evidence type="ECO:0000313" key="3">
    <source>
        <dbReference type="EMBL" id="RLN00755.1"/>
    </source>
</evidence>
<evidence type="ECO:0000259" key="2">
    <source>
        <dbReference type="Pfam" id="PF24758"/>
    </source>
</evidence>
<name>A0A3L6RFN9_PANMI</name>
<proteinExistence type="predicted"/>
<dbReference type="InterPro" id="IPR055411">
    <property type="entry name" value="LRR_FXL15/At3g58940/PEG3-like"/>
</dbReference>
<protein>
    <submittedName>
        <fullName evidence="3">F-box/LRR-repeat protein</fullName>
    </submittedName>
</protein>
<dbReference type="EMBL" id="PQIB02000009">
    <property type="protein sequence ID" value="RLN00755.1"/>
    <property type="molecule type" value="Genomic_DNA"/>
</dbReference>
<feature type="domain" description="F-box/LRR-repeat protein 15/At3g58940/PEG3-like LRR" evidence="2">
    <location>
        <begin position="91"/>
        <end position="155"/>
    </location>
</feature>
<dbReference type="AlphaFoldDB" id="A0A3L6RFN9"/>